<accession>A0A316WF79</accession>
<reference evidence="1 2" key="1">
    <citation type="submission" date="2018-04" db="EMBL/GenBank/DDBJ databases">
        <title>Chryseobacterium oncorhynchi 701B-08T from rainbow trout, and Chryseobacterium viscerum 687B-08T from diseased fish.</title>
        <authorList>
            <person name="Jeong J.-J."/>
            <person name="Lee Y.J."/>
            <person name="Pathiraja D."/>
            <person name="Park B."/>
            <person name="Choi I.-G."/>
            <person name="Kim K.D."/>
        </authorList>
    </citation>
    <scope>NUCLEOTIDE SEQUENCE [LARGE SCALE GENOMIC DNA]</scope>
    <source>
        <strain evidence="1 2">687B-08</strain>
    </source>
</reference>
<sequence>MSDDSTETVLGIMYEYENFDNVSKNTYTIEKPELSKLIQSLQLLEQKENETKSSQESKYKFLTMSNIEFGGVYNERRKSWTNYVKVPLTFMNQSPNEFNKDELKELINILKKAEKEL</sequence>
<comment type="caution">
    <text evidence="1">The sequence shown here is derived from an EMBL/GenBank/DDBJ whole genome shotgun (WGS) entry which is preliminary data.</text>
</comment>
<protein>
    <submittedName>
        <fullName evidence="1">Uncharacterized protein</fullName>
    </submittedName>
</protein>
<organism evidence="1 2">
    <name type="scientific">Chryseobacterium viscerum</name>
    <dbReference type="NCBI Taxonomy" id="1037377"/>
    <lineage>
        <taxon>Bacteria</taxon>
        <taxon>Pseudomonadati</taxon>
        <taxon>Bacteroidota</taxon>
        <taxon>Flavobacteriia</taxon>
        <taxon>Flavobacteriales</taxon>
        <taxon>Weeksellaceae</taxon>
        <taxon>Chryseobacterium group</taxon>
        <taxon>Chryseobacterium</taxon>
    </lineage>
</organism>
<dbReference type="EMBL" id="PPEG02000009">
    <property type="protein sequence ID" value="PWN59013.1"/>
    <property type="molecule type" value="Genomic_DNA"/>
</dbReference>
<dbReference type="Proteomes" id="UP000236413">
    <property type="component" value="Unassembled WGS sequence"/>
</dbReference>
<dbReference type="AlphaFoldDB" id="A0A316WF79"/>
<name>A0A316WF79_9FLAO</name>
<proteinExistence type="predicted"/>
<dbReference type="RefSeq" id="WP_103233150.1">
    <property type="nucleotide sequence ID" value="NZ_PPEG02000009.1"/>
</dbReference>
<evidence type="ECO:0000313" key="2">
    <source>
        <dbReference type="Proteomes" id="UP000236413"/>
    </source>
</evidence>
<gene>
    <name evidence="1" type="ORF">C1634_020600</name>
</gene>
<evidence type="ECO:0000313" key="1">
    <source>
        <dbReference type="EMBL" id="PWN59013.1"/>
    </source>
</evidence>